<dbReference type="GO" id="GO:0046872">
    <property type="term" value="F:metal ion binding"/>
    <property type="evidence" value="ECO:0007669"/>
    <property type="project" value="UniProtKB-KW"/>
</dbReference>
<evidence type="ECO:0000256" key="1">
    <source>
        <dbReference type="ARBA" id="ARBA00004196"/>
    </source>
</evidence>
<dbReference type="AlphaFoldDB" id="A0AAX0YTE3"/>
<dbReference type="Gene3D" id="1.10.760.10">
    <property type="entry name" value="Cytochrome c-like domain"/>
    <property type="match status" value="2"/>
</dbReference>
<gene>
    <name evidence="10" type="ORF">C0W53_16515</name>
</gene>
<evidence type="ECO:0000256" key="6">
    <source>
        <dbReference type="ARBA" id="ARBA00023004"/>
    </source>
</evidence>
<dbReference type="GO" id="GO:0004130">
    <property type="term" value="F:cytochrome-c peroxidase activity"/>
    <property type="evidence" value="ECO:0007669"/>
    <property type="project" value="TreeGrafter"/>
</dbReference>
<dbReference type="GO" id="GO:0009055">
    <property type="term" value="F:electron transfer activity"/>
    <property type="evidence" value="ECO:0007669"/>
    <property type="project" value="InterPro"/>
</dbReference>
<keyword evidence="11" id="KW-1185">Reference proteome</keyword>
<reference evidence="10 11" key="1">
    <citation type="submission" date="2018-01" db="EMBL/GenBank/DDBJ databases">
        <title>Whole genome sequencing of Histamine producing bacteria.</title>
        <authorList>
            <person name="Butler K."/>
        </authorList>
    </citation>
    <scope>NUCLEOTIDE SEQUENCE [LARGE SCALE GENOMIC DNA]</scope>
    <source>
        <strain evidence="10 11">A1-4</strain>
    </source>
</reference>
<name>A0AAX0YTE3_9GAMM</name>
<evidence type="ECO:0000256" key="8">
    <source>
        <dbReference type="SAM" id="Phobius"/>
    </source>
</evidence>
<feature type="domain" description="Cytochrome c" evidence="9">
    <location>
        <begin position="228"/>
        <end position="376"/>
    </location>
</feature>
<keyword evidence="6 7" id="KW-0408">Iron</keyword>
<dbReference type="InterPro" id="IPR004852">
    <property type="entry name" value="Di-haem_cyt_c_peroxidsae"/>
</dbReference>
<keyword evidence="2 7" id="KW-0349">Heme</keyword>
<keyword evidence="5" id="KW-0560">Oxidoreductase</keyword>
<evidence type="ECO:0000256" key="3">
    <source>
        <dbReference type="ARBA" id="ARBA00022723"/>
    </source>
</evidence>
<keyword evidence="8" id="KW-0812">Transmembrane</keyword>
<comment type="subcellular location">
    <subcellularLocation>
        <location evidence="1">Cell envelope</location>
    </subcellularLocation>
</comment>
<dbReference type="PROSITE" id="PS51007">
    <property type="entry name" value="CYTC"/>
    <property type="match status" value="1"/>
</dbReference>
<keyword evidence="8" id="KW-0472">Membrane</keyword>
<evidence type="ECO:0000259" key="9">
    <source>
        <dbReference type="PROSITE" id="PS51007"/>
    </source>
</evidence>
<evidence type="ECO:0000256" key="4">
    <source>
        <dbReference type="ARBA" id="ARBA00022729"/>
    </source>
</evidence>
<evidence type="ECO:0000313" key="11">
    <source>
        <dbReference type="Proteomes" id="UP000240728"/>
    </source>
</evidence>
<dbReference type="Proteomes" id="UP000240728">
    <property type="component" value="Unassembled WGS sequence"/>
</dbReference>
<dbReference type="GO" id="GO:0030313">
    <property type="term" value="C:cell envelope"/>
    <property type="evidence" value="ECO:0007669"/>
    <property type="project" value="UniProtKB-SubCell"/>
</dbReference>
<evidence type="ECO:0000313" key="10">
    <source>
        <dbReference type="EMBL" id="PSX43971.1"/>
    </source>
</evidence>
<dbReference type="GO" id="GO:0020037">
    <property type="term" value="F:heme binding"/>
    <property type="evidence" value="ECO:0007669"/>
    <property type="project" value="InterPro"/>
</dbReference>
<dbReference type="InterPro" id="IPR051395">
    <property type="entry name" value="Cytochrome_c_Peroxidase/MauG"/>
</dbReference>
<comment type="caution">
    <text evidence="10">The sequence shown here is derived from an EMBL/GenBank/DDBJ whole genome shotgun (WGS) entry which is preliminary data.</text>
</comment>
<keyword evidence="8" id="KW-1133">Transmembrane helix</keyword>
<proteinExistence type="predicted"/>
<sequence>MMLYQITRSLFSIIFIVLIIMLLILYSYINNKNNTPKFTSLEIDLIKESLLDERLRNYQFNINNIPSDSKENLGFLLFNDIKLSNKGNISCASCHVPESNFHDINNISHEVLKRNIKAPSLRGVHEQPWFFWDGRTDSLWAQILDALKIDHKLTPELAVNYVCDNYMNDFKQTLTFCNSAMTTKEKFTQIGKAIASYVAKIDHTWTRYDEFIYTTFIKKEPTSTALSYNEIEGLKLFLSREKTGCVDCHSGKRFTNNSFFAIGTGNDANFDRLTGIQKYQASEFKCADWDTSSNCMNSKYMRTSGPDLKGAYKVPSLRNLNNAPRLMHDGRFNNLEQVLNHYMYPTGYMNDYVDVTPVRLMPHERKQLIQFIHSLNDPFIPTGK</sequence>
<dbReference type="Pfam" id="PF03150">
    <property type="entry name" value="CCP_MauG"/>
    <property type="match status" value="1"/>
</dbReference>
<dbReference type="EMBL" id="PYOZ01000011">
    <property type="protein sequence ID" value="PSX43971.1"/>
    <property type="molecule type" value="Genomic_DNA"/>
</dbReference>
<feature type="transmembrane region" description="Helical" evidence="8">
    <location>
        <begin position="9"/>
        <end position="29"/>
    </location>
</feature>
<dbReference type="PANTHER" id="PTHR30600">
    <property type="entry name" value="CYTOCHROME C PEROXIDASE-RELATED"/>
    <property type="match status" value="1"/>
</dbReference>
<organism evidence="10 11">
    <name type="scientific">Photobacterium kishitanii</name>
    <dbReference type="NCBI Taxonomy" id="318456"/>
    <lineage>
        <taxon>Bacteria</taxon>
        <taxon>Pseudomonadati</taxon>
        <taxon>Pseudomonadota</taxon>
        <taxon>Gammaproteobacteria</taxon>
        <taxon>Vibrionales</taxon>
        <taxon>Vibrionaceae</taxon>
        <taxon>Photobacterium</taxon>
    </lineage>
</organism>
<dbReference type="InterPro" id="IPR036909">
    <property type="entry name" value="Cyt_c-like_dom_sf"/>
</dbReference>
<evidence type="ECO:0000256" key="7">
    <source>
        <dbReference type="PROSITE-ProRule" id="PRU00433"/>
    </source>
</evidence>
<evidence type="ECO:0000256" key="2">
    <source>
        <dbReference type="ARBA" id="ARBA00022617"/>
    </source>
</evidence>
<dbReference type="InterPro" id="IPR009056">
    <property type="entry name" value="Cyt_c-like_dom"/>
</dbReference>
<keyword evidence="3 7" id="KW-0479">Metal-binding</keyword>
<dbReference type="SUPFAM" id="SSF46626">
    <property type="entry name" value="Cytochrome c"/>
    <property type="match status" value="2"/>
</dbReference>
<dbReference type="PANTHER" id="PTHR30600:SF10">
    <property type="entry name" value="BLL6722 PROTEIN"/>
    <property type="match status" value="1"/>
</dbReference>
<keyword evidence="4" id="KW-0732">Signal</keyword>
<evidence type="ECO:0000256" key="5">
    <source>
        <dbReference type="ARBA" id="ARBA00023002"/>
    </source>
</evidence>
<accession>A0AAX0YTE3</accession>
<protein>
    <recommendedName>
        <fullName evidence="9">Cytochrome c domain-containing protein</fullName>
    </recommendedName>
</protein>